<evidence type="ECO:0000259" key="8">
    <source>
        <dbReference type="PROSITE" id="PS51007"/>
    </source>
</evidence>
<proteinExistence type="predicted"/>
<feature type="region of interest" description="Disordered" evidence="7">
    <location>
        <begin position="169"/>
        <end position="232"/>
    </location>
</feature>
<protein>
    <recommendedName>
        <fullName evidence="8">Cytochrome c domain-containing protein</fullName>
    </recommendedName>
</protein>
<dbReference type="RefSeq" id="WP_188644956.1">
    <property type="nucleotide sequence ID" value="NZ_BMKL01000001.1"/>
</dbReference>
<keyword evidence="4" id="KW-0249">Electron transport</keyword>
<dbReference type="EMBL" id="BMKL01000001">
    <property type="protein sequence ID" value="GGD99758.1"/>
    <property type="molecule type" value="Genomic_DNA"/>
</dbReference>
<evidence type="ECO:0000256" key="7">
    <source>
        <dbReference type="SAM" id="MobiDB-lite"/>
    </source>
</evidence>
<dbReference type="PANTHER" id="PTHR11961">
    <property type="entry name" value="CYTOCHROME C"/>
    <property type="match status" value="1"/>
</dbReference>
<dbReference type="SUPFAM" id="SSF46626">
    <property type="entry name" value="Cytochrome c"/>
    <property type="match status" value="1"/>
</dbReference>
<keyword evidence="3 6" id="KW-0479">Metal-binding</keyword>
<sequence>MDDRFNTAAGWVLFSGIVALGLSSVSAKYFQADKPHRPHEMGYPIEGVAEEGAAEAGPSLAELLATGDVAAGEKAAQGRCGTCHTFDQGGGVKQGPNLWATVGEPIGKGKAGYAFSSALSGHGGNWTYENLDEWLKSPKAFAPGTKMSFAGLSNGQDRANIILYLKQQGGGPELPKPEAAAPADDAAAAAEGAAAGDPTATAGPAEKPGPEAAGAVAAPAADGPANTNKGDR</sequence>
<dbReference type="InterPro" id="IPR009056">
    <property type="entry name" value="Cyt_c-like_dom"/>
</dbReference>
<dbReference type="Proteomes" id="UP000619041">
    <property type="component" value="Unassembled WGS sequence"/>
</dbReference>
<keyword evidence="5 6" id="KW-0408">Iron</keyword>
<evidence type="ECO:0000313" key="10">
    <source>
        <dbReference type="Proteomes" id="UP000619041"/>
    </source>
</evidence>
<evidence type="ECO:0000313" key="9">
    <source>
        <dbReference type="EMBL" id="GGD99758.1"/>
    </source>
</evidence>
<dbReference type="PROSITE" id="PS51007">
    <property type="entry name" value="CYTC"/>
    <property type="match status" value="1"/>
</dbReference>
<feature type="compositionally biased region" description="Low complexity" evidence="7">
    <location>
        <begin position="178"/>
        <end position="225"/>
    </location>
</feature>
<evidence type="ECO:0000256" key="1">
    <source>
        <dbReference type="ARBA" id="ARBA00022448"/>
    </source>
</evidence>
<keyword evidence="2 6" id="KW-0349">Heme</keyword>
<dbReference type="PRINTS" id="PR00604">
    <property type="entry name" value="CYTCHRMECIAB"/>
</dbReference>
<organism evidence="9 10">
    <name type="scientific">Tsuneonella deserti</name>
    <dbReference type="NCBI Taxonomy" id="2035528"/>
    <lineage>
        <taxon>Bacteria</taxon>
        <taxon>Pseudomonadati</taxon>
        <taxon>Pseudomonadota</taxon>
        <taxon>Alphaproteobacteria</taxon>
        <taxon>Sphingomonadales</taxon>
        <taxon>Erythrobacteraceae</taxon>
        <taxon>Tsuneonella</taxon>
    </lineage>
</organism>
<evidence type="ECO:0000256" key="3">
    <source>
        <dbReference type="ARBA" id="ARBA00022723"/>
    </source>
</evidence>
<evidence type="ECO:0000256" key="6">
    <source>
        <dbReference type="PROSITE-ProRule" id="PRU00433"/>
    </source>
</evidence>
<name>A0ABQ1SAX4_9SPHN</name>
<keyword evidence="1" id="KW-0813">Transport</keyword>
<keyword evidence="10" id="KW-1185">Reference proteome</keyword>
<feature type="domain" description="Cytochrome c" evidence="8">
    <location>
        <begin position="67"/>
        <end position="169"/>
    </location>
</feature>
<reference evidence="10" key="1">
    <citation type="journal article" date="2019" name="Int. J. Syst. Evol. Microbiol.">
        <title>The Global Catalogue of Microorganisms (GCM) 10K type strain sequencing project: providing services to taxonomists for standard genome sequencing and annotation.</title>
        <authorList>
            <consortium name="The Broad Institute Genomics Platform"/>
            <consortium name="The Broad Institute Genome Sequencing Center for Infectious Disease"/>
            <person name="Wu L."/>
            <person name="Ma J."/>
        </authorList>
    </citation>
    <scope>NUCLEOTIDE SEQUENCE [LARGE SCALE GENOMIC DNA]</scope>
    <source>
        <strain evidence="10">CGMCC 1.15959</strain>
    </source>
</reference>
<evidence type="ECO:0000256" key="4">
    <source>
        <dbReference type="ARBA" id="ARBA00022982"/>
    </source>
</evidence>
<gene>
    <name evidence="9" type="ORF">GCM10011515_19520</name>
</gene>
<evidence type="ECO:0000256" key="2">
    <source>
        <dbReference type="ARBA" id="ARBA00022617"/>
    </source>
</evidence>
<accession>A0ABQ1SAX4</accession>
<evidence type="ECO:0000256" key="5">
    <source>
        <dbReference type="ARBA" id="ARBA00023004"/>
    </source>
</evidence>
<dbReference type="Gene3D" id="1.10.760.10">
    <property type="entry name" value="Cytochrome c-like domain"/>
    <property type="match status" value="1"/>
</dbReference>
<dbReference type="InterPro" id="IPR002327">
    <property type="entry name" value="Cyt_c_1A/1B"/>
</dbReference>
<comment type="caution">
    <text evidence="9">The sequence shown here is derived from an EMBL/GenBank/DDBJ whole genome shotgun (WGS) entry which is preliminary data.</text>
</comment>
<dbReference type="InterPro" id="IPR036909">
    <property type="entry name" value="Cyt_c-like_dom_sf"/>
</dbReference>